<keyword evidence="5" id="KW-0333">Golgi apparatus</keyword>
<evidence type="ECO:0000256" key="5">
    <source>
        <dbReference type="ARBA" id="ARBA00023034"/>
    </source>
</evidence>
<evidence type="ECO:0000313" key="9">
    <source>
        <dbReference type="EMBL" id="KHJ83961.1"/>
    </source>
</evidence>
<dbReference type="PANTHER" id="PTHR12965">
    <property type="entry name" value="VACUOLAR PROTEIN SORTING 54"/>
    <property type="match status" value="1"/>
</dbReference>
<dbReference type="GO" id="GO:0000938">
    <property type="term" value="C:GARP complex"/>
    <property type="evidence" value="ECO:0007669"/>
    <property type="project" value="InterPro"/>
</dbReference>
<evidence type="ECO:0000259" key="8">
    <source>
        <dbReference type="Pfam" id="PF07928"/>
    </source>
</evidence>
<evidence type="ECO:0000256" key="7">
    <source>
        <dbReference type="SAM" id="Phobius"/>
    </source>
</evidence>
<keyword evidence="7" id="KW-1133">Transmembrane helix</keyword>
<dbReference type="AlphaFoldDB" id="A0A0B1SJ98"/>
<gene>
    <name evidence="9" type="ORF">OESDEN_16331</name>
</gene>
<organism evidence="9 10">
    <name type="scientific">Oesophagostomum dentatum</name>
    <name type="common">Nodular worm</name>
    <dbReference type="NCBI Taxonomy" id="61180"/>
    <lineage>
        <taxon>Eukaryota</taxon>
        <taxon>Metazoa</taxon>
        <taxon>Ecdysozoa</taxon>
        <taxon>Nematoda</taxon>
        <taxon>Chromadorea</taxon>
        <taxon>Rhabditida</taxon>
        <taxon>Rhabditina</taxon>
        <taxon>Rhabditomorpha</taxon>
        <taxon>Strongyloidea</taxon>
        <taxon>Strongylidae</taxon>
        <taxon>Oesophagostomum</taxon>
    </lineage>
</organism>
<dbReference type="GO" id="GO:0015031">
    <property type="term" value="P:protein transport"/>
    <property type="evidence" value="ECO:0007669"/>
    <property type="project" value="UniProtKB-KW"/>
</dbReference>
<reference evidence="9 10" key="1">
    <citation type="submission" date="2014-03" db="EMBL/GenBank/DDBJ databases">
        <title>Draft genome of the hookworm Oesophagostomum dentatum.</title>
        <authorList>
            <person name="Mitreva M."/>
        </authorList>
    </citation>
    <scope>NUCLEOTIDE SEQUENCE [LARGE SCALE GENOMIC DNA]</scope>
    <source>
        <strain evidence="9 10">OD-Hann</strain>
    </source>
</reference>
<keyword evidence="3" id="KW-0813">Transport</keyword>
<accession>A0A0B1SJ98</accession>
<evidence type="ECO:0000256" key="6">
    <source>
        <dbReference type="ARBA" id="ARBA00023054"/>
    </source>
</evidence>
<feature type="transmembrane region" description="Helical" evidence="7">
    <location>
        <begin position="175"/>
        <end position="192"/>
    </location>
</feature>
<keyword evidence="4" id="KW-0653">Protein transport</keyword>
<dbReference type="GO" id="GO:0042147">
    <property type="term" value="P:retrograde transport, endosome to Golgi"/>
    <property type="evidence" value="ECO:0007669"/>
    <property type="project" value="InterPro"/>
</dbReference>
<sequence>MISMVKAYQQNCSSQGWHKTEPVAVSPLSKCLQRLCIEYIERFHTQRRAKMSSMLDAELWKASEVAAEFQCLVDESIRTSRLRNVPASGLSAGGEALMVEGVPYVVVGSALVFLKILADYCECFAALPTFAADLLSRVVELLKAFNSRSCQLILGAGALQLVGLKTISVRNLGNYFHSFSILAASYLLWLFVHLL</sequence>
<dbReference type="EMBL" id="KN570830">
    <property type="protein sequence ID" value="KHJ83961.1"/>
    <property type="molecule type" value="Genomic_DNA"/>
</dbReference>
<keyword evidence="7" id="KW-0472">Membrane</keyword>
<dbReference type="PANTHER" id="PTHR12965:SF0">
    <property type="entry name" value="VACUOLAR PROTEIN SORTING-ASSOCIATED PROTEIN 54"/>
    <property type="match status" value="1"/>
</dbReference>
<evidence type="ECO:0000256" key="3">
    <source>
        <dbReference type="ARBA" id="ARBA00022448"/>
    </source>
</evidence>
<keyword evidence="7" id="KW-0812">Transmembrane</keyword>
<dbReference type="InterPro" id="IPR039745">
    <property type="entry name" value="Vps54"/>
</dbReference>
<evidence type="ECO:0000256" key="2">
    <source>
        <dbReference type="ARBA" id="ARBA00009150"/>
    </source>
</evidence>
<dbReference type="GO" id="GO:0019905">
    <property type="term" value="F:syntaxin binding"/>
    <property type="evidence" value="ECO:0007669"/>
    <property type="project" value="TreeGrafter"/>
</dbReference>
<dbReference type="InterPro" id="IPR012501">
    <property type="entry name" value="Vps54_C"/>
</dbReference>
<keyword evidence="10" id="KW-1185">Reference proteome</keyword>
<evidence type="ECO:0000313" key="10">
    <source>
        <dbReference type="Proteomes" id="UP000053660"/>
    </source>
</evidence>
<comment type="subcellular location">
    <subcellularLocation>
        <location evidence="1">Golgi apparatus</location>
        <location evidence="1">trans-Golgi network</location>
    </subcellularLocation>
</comment>
<comment type="similarity">
    <text evidence="2">Belongs to the VPS54 family.</text>
</comment>
<keyword evidence="6" id="KW-0175">Coiled coil</keyword>
<dbReference type="Proteomes" id="UP000053660">
    <property type="component" value="Unassembled WGS sequence"/>
</dbReference>
<evidence type="ECO:0000256" key="1">
    <source>
        <dbReference type="ARBA" id="ARBA00004601"/>
    </source>
</evidence>
<feature type="domain" description="Vacuolar protein sorting-associated protein 54 C-terminal" evidence="8">
    <location>
        <begin position="103"/>
        <end position="175"/>
    </location>
</feature>
<proteinExistence type="inferred from homology"/>
<evidence type="ECO:0000256" key="4">
    <source>
        <dbReference type="ARBA" id="ARBA00022927"/>
    </source>
</evidence>
<protein>
    <submittedName>
        <fullName evidence="9">Vps54-like protein</fullName>
    </submittedName>
</protein>
<dbReference type="OrthoDB" id="5859830at2759"/>
<dbReference type="Pfam" id="PF07928">
    <property type="entry name" value="Vps54"/>
    <property type="match status" value="1"/>
</dbReference>
<dbReference type="GO" id="GO:0006896">
    <property type="term" value="P:Golgi to vacuole transport"/>
    <property type="evidence" value="ECO:0007669"/>
    <property type="project" value="TreeGrafter"/>
</dbReference>
<dbReference type="GO" id="GO:0005829">
    <property type="term" value="C:cytosol"/>
    <property type="evidence" value="ECO:0007669"/>
    <property type="project" value="GOC"/>
</dbReference>
<name>A0A0B1SJ98_OESDE</name>